<evidence type="ECO:0008006" key="3">
    <source>
        <dbReference type="Google" id="ProtNLM"/>
    </source>
</evidence>
<protein>
    <recommendedName>
        <fullName evidence="3">F-box domain-containing protein</fullName>
    </recommendedName>
</protein>
<feature type="non-terminal residue" evidence="1">
    <location>
        <position position="1"/>
    </location>
</feature>
<evidence type="ECO:0000313" key="1">
    <source>
        <dbReference type="EMBL" id="KAF1961358.1"/>
    </source>
</evidence>
<name>A0A6A5U9G8_9PLEO</name>
<reference evidence="1" key="1">
    <citation type="journal article" date="2020" name="Stud. Mycol.">
        <title>101 Dothideomycetes genomes: a test case for predicting lifestyles and emergence of pathogens.</title>
        <authorList>
            <person name="Haridas S."/>
            <person name="Albert R."/>
            <person name="Binder M."/>
            <person name="Bloem J."/>
            <person name="Labutti K."/>
            <person name="Salamov A."/>
            <person name="Andreopoulos B."/>
            <person name="Baker S."/>
            <person name="Barry K."/>
            <person name="Bills G."/>
            <person name="Bluhm B."/>
            <person name="Cannon C."/>
            <person name="Castanera R."/>
            <person name="Culley D."/>
            <person name="Daum C."/>
            <person name="Ezra D."/>
            <person name="Gonzalez J."/>
            <person name="Henrissat B."/>
            <person name="Kuo A."/>
            <person name="Liang C."/>
            <person name="Lipzen A."/>
            <person name="Lutzoni F."/>
            <person name="Magnuson J."/>
            <person name="Mondo S."/>
            <person name="Nolan M."/>
            <person name="Ohm R."/>
            <person name="Pangilinan J."/>
            <person name="Park H.-J."/>
            <person name="Ramirez L."/>
            <person name="Alfaro M."/>
            <person name="Sun H."/>
            <person name="Tritt A."/>
            <person name="Yoshinaga Y."/>
            <person name="Zwiers L.-H."/>
            <person name="Turgeon B."/>
            <person name="Goodwin S."/>
            <person name="Spatafora J."/>
            <person name="Crous P."/>
            <person name="Grigoriev I."/>
        </authorList>
    </citation>
    <scope>NUCLEOTIDE SEQUENCE</scope>
    <source>
        <strain evidence="1">CBS 675.92</strain>
    </source>
</reference>
<keyword evidence="2" id="KW-1185">Reference proteome</keyword>
<dbReference type="EMBL" id="ML976981">
    <property type="protein sequence ID" value="KAF1961358.1"/>
    <property type="molecule type" value="Genomic_DNA"/>
</dbReference>
<dbReference type="Proteomes" id="UP000800035">
    <property type="component" value="Unassembled WGS sequence"/>
</dbReference>
<evidence type="ECO:0000313" key="2">
    <source>
        <dbReference type="Proteomes" id="UP000800035"/>
    </source>
</evidence>
<dbReference type="OrthoDB" id="3794788at2759"/>
<proteinExistence type="predicted"/>
<dbReference type="AlphaFoldDB" id="A0A6A5U9G8"/>
<feature type="non-terminal residue" evidence="1">
    <location>
        <position position="69"/>
    </location>
</feature>
<accession>A0A6A5U9G8</accession>
<organism evidence="1 2">
    <name type="scientific">Byssothecium circinans</name>
    <dbReference type="NCBI Taxonomy" id="147558"/>
    <lineage>
        <taxon>Eukaryota</taxon>
        <taxon>Fungi</taxon>
        <taxon>Dikarya</taxon>
        <taxon>Ascomycota</taxon>
        <taxon>Pezizomycotina</taxon>
        <taxon>Dothideomycetes</taxon>
        <taxon>Pleosporomycetidae</taxon>
        <taxon>Pleosporales</taxon>
        <taxon>Massarineae</taxon>
        <taxon>Massarinaceae</taxon>
        <taxon>Byssothecium</taxon>
    </lineage>
</organism>
<gene>
    <name evidence="1" type="ORF">CC80DRAFT_369754</name>
</gene>
<sequence length="69" mass="7899">SFLPTTPSINLPPELWSLIIEEIDDFCFVWFILRRVSHSLRVITENLVASHLIRTCSIRFSGPSVSDLI</sequence>